<name>A0A0A3XH60_BRAJP</name>
<gene>
    <name evidence="2" type="ORF">MA20_43340</name>
</gene>
<dbReference type="EMBL" id="JRPN01000043">
    <property type="protein sequence ID" value="KGT73640.1"/>
    <property type="molecule type" value="Genomic_DNA"/>
</dbReference>
<dbReference type="RefSeq" id="WP_041960557.1">
    <property type="nucleotide sequence ID" value="NZ_JRPN01000043.1"/>
</dbReference>
<dbReference type="AlphaFoldDB" id="A0A0A3XH60"/>
<dbReference type="Proteomes" id="UP000030377">
    <property type="component" value="Unassembled WGS sequence"/>
</dbReference>
<dbReference type="Gene3D" id="3.40.50.2000">
    <property type="entry name" value="Glycogen Phosphorylase B"/>
    <property type="match status" value="1"/>
</dbReference>
<dbReference type="PANTHER" id="PTHR46401">
    <property type="entry name" value="GLYCOSYLTRANSFERASE WBBK-RELATED"/>
    <property type="match status" value="1"/>
</dbReference>
<evidence type="ECO:0000313" key="2">
    <source>
        <dbReference type="EMBL" id="KGT73640.1"/>
    </source>
</evidence>
<dbReference type="PANTHER" id="PTHR46401:SF8">
    <property type="entry name" value="BLL6006 PROTEIN"/>
    <property type="match status" value="1"/>
</dbReference>
<accession>A0A0A3XH60</accession>
<dbReference type="CDD" id="cd03809">
    <property type="entry name" value="GT4_MtfB-like"/>
    <property type="match status" value="1"/>
</dbReference>
<sequence length="388" mass="43864">MSDARPIRLAFTLISRKAWAGGYNYQLNLFQALAKYCPGAITPVVFAGKAHDAGELAPIRKVPGAETICSAHFDRPALASLLPTMFAQDRDAISSFRDHDVNAVWENARFFGWNSPYPTVAWMPDFQHRQLPHLFSNKARRRREVGFQMQVLSGRTIILSSRSAERDCLCYYPRTKGRTAIVRFASEPSADLLKLDPVEVLQRYDLPRTYFYVPNQFWRHKNHRIILEALALLGERGIHPVVVASGGGDPHEPEYLDQILREVADRGLARQFRYLGMIPLADVYALLRACGALINPSRFEGWSTTVEEAKSFGVPMILSDIDVHREQAEQRARYFGTDDAAALAAHIHDLEHPAFVVRDTNNQLGERVRGFAESFVSTIKQAVRAHRH</sequence>
<organism evidence="2 3">
    <name type="scientific">Bradyrhizobium japonicum</name>
    <dbReference type="NCBI Taxonomy" id="375"/>
    <lineage>
        <taxon>Bacteria</taxon>
        <taxon>Pseudomonadati</taxon>
        <taxon>Pseudomonadota</taxon>
        <taxon>Alphaproteobacteria</taxon>
        <taxon>Hyphomicrobiales</taxon>
        <taxon>Nitrobacteraceae</taxon>
        <taxon>Bradyrhizobium</taxon>
    </lineage>
</organism>
<protein>
    <recommendedName>
        <fullName evidence="1">Glycosyl transferase family 1 domain-containing protein</fullName>
    </recommendedName>
</protein>
<dbReference type="InterPro" id="IPR001296">
    <property type="entry name" value="Glyco_trans_1"/>
</dbReference>
<proteinExistence type="predicted"/>
<dbReference type="GO" id="GO:0016757">
    <property type="term" value="F:glycosyltransferase activity"/>
    <property type="evidence" value="ECO:0007669"/>
    <property type="project" value="InterPro"/>
</dbReference>
<comment type="caution">
    <text evidence="2">The sequence shown here is derived from an EMBL/GenBank/DDBJ whole genome shotgun (WGS) entry which is preliminary data.</text>
</comment>
<dbReference type="Pfam" id="PF00534">
    <property type="entry name" value="Glycos_transf_1"/>
    <property type="match status" value="1"/>
</dbReference>
<feature type="domain" description="Glycosyl transferase family 1" evidence="1">
    <location>
        <begin position="210"/>
        <end position="365"/>
    </location>
</feature>
<dbReference type="SUPFAM" id="SSF53756">
    <property type="entry name" value="UDP-Glycosyltransferase/glycogen phosphorylase"/>
    <property type="match status" value="1"/>
</dbReference>
<evidence type="ECO:0000313" key="3">
    <source>
        <dbReference type="Proteomes" id="UP000030377"/>
    </source>
</evidence>
<evidence type="ECO:0000259" key="1">
    <source>
        <dbReference type="Pfam" id="PF00534"/>
    </source>
</evidence>
<reference evidence="2 3" key="1">
    <citation type="submission" date="2014-09" db="EMBL/GenBank/DDBJ databases">
        <title>Draft genome of Bradyrhizobium japonicum Is-34.</title>
        <authorList>
            <person name="Tsurumaru H."/>
            <person name="Yamakawa T."/>
            <person name="Hashimoto S."/>
            <person name="Okizaki K."/>
            <person name="Kanesaki Y."/>
            <person name="Yoshikawa H."/>
            <person name="Yajima S."/>
        </authorList>
    </citation>
    <scope>NUCLEOTIDE SEQUENCE [LARGE SCALE GENOMIC DNA]</scope>
    <source>
        <strain evidence="2 3">Is-34</strain>
    </source>
</reference>